<gene>
    <name evidence="3" type="ORF">NEE01_05025</name>
</gene>
<reference evidence="3" key="1">
    <citation type="submission" date="2022-06" db="EMBL/GenBank/DDBJ databases">
        <title>Sphingomonas sp. nov. isolated from rhizosphere soil of tomato.</title>
        <authorList>
            <person name="Dong H."/>
            <person name="Gao R."/>
        </authorList>
    </citation>
    <scope>NUCLEOTIDE SEQUENCE</scope>
    <source>
        <strain evidence="3">MMSM24</strain>
    </source>
</reference>
<dbReference type="RefSeq" id="WP_265268091.1">
    <property type="nucleotide sequence ID" value="NZ_JANFAV010000002.1"/>
</dbReference>
<keyword evidence="2" id="KW-0812">Transmembrane</keyword>
<comment type="caution">
    <text evidence="3">The sequence shown here is derived from an EMBL/GenBank/DDBJ whole genome shotgun (WGS) entry which is preliminary data.</text>
</comment>
<keyword evidence="2" id="KW-1133">Transmembrane helix</keyword>
<sequence>MRCRPDRPATPGPGRRANFSSPFWGYMLGSVTGDDRFNKLNERQRHYLRAVLIRQNSAEIARAERERGNEVSKAAIDKVIKQAMERIGTNSRFDAARQFAEYEARQGVHRLDLPPEDLLSPRQSGAKTSSSNERDQAINGDISLTFRDTELTFGAISAGNNETLAPAALGPTGTTPGVIWSRVWRSLAITLALVLATIALGNMYAQLSR</sequence>
<dbReference type="EMBL" id="JANFAV010000002">
    <property type="protein sequence ID" value="MCW6534144.1"/>
    <property type="molecule type" value="Genomic_DNA"/>
</dbReference>
<evidence type="ECO:0000256" key="1">
    <source>
        <dbReference type="SAM" id="MobiDB-lite"/>
    </source>
</evidence>
<feature type="transmembrane region" description="Helical" evidence="2">
    <location>
        <begin position="183"/>
        <end position="205"/>
    </location>
</feature>
<feature type="compositionally biased region" description="Polar residues" evidence="1">
    <location>
        <begin position="121"/>
        <end position="131"/>
    </location>
</feature>
<dbReference type="Proteomes" id="UP001165565">
    <property type="component" value="Unassembled WGS sequence"/>
</dbReference>
<evidence type="ECO:0000313" key="3">
    <source>
        <dbReference type="EMBL" id="MCW6534144.1"/>
    </source>
</evidence>
<protein>
    <submittedName>
        <fullName evidence="3">Uncharacterized protein</fullName>
    </submittedName>
</protein>
<evidence type="ECO:0000256" key="2">
    <source>
        <dbReference type="SAM" id="Phobius"/>
    </source>
</evidence>
<keyword evidence="2" id="KW-0472">Membrane</keyword>
<feature type="region of interest" description="Disordered" evidence="1">
    <location>
        <begin position="113"/>
        <end position="138"/>
    </location>
</feature>
<proteinExistence type="predicted"/>
<keyword evidence="4" id="KW-1185">Reference proteome</keyword>
<accession>A0AA41ZC15</accession>
<dbReference type="AlphaFoldDB" id="A0AA41ZC15"/>
<organism evidence="3 4">
    <name type="scientific">Sphingomonas lycopersici</name>
    <dbReference type="NCBI Taxonomy" id="2951807"/>
    <lineage>
        <taxon>Bacteria</taxon>
        <taxon>Pseudomonadati</taxon>
        <taxon>Pseudomonadota</taxon>
        <taxon>Alphaproteobacteria</taxon>
        <taxon>Sphingomonadales</taxon>
        <taxon>Sphingomonadaceae</taxon>
        <taxon>Sphingomonas</taxon>
    </lineage>
</organism>
<evidence type="ECO:0000313" key="4">
    <source>
        <dbReference type="Proteomes" id="UP001165565"/>
    </source>
</evidence>
<name>A0AA41ZC15_9SPHN</name>